<dbReference type="OrthoDB" id="3252095at2"/>
<proteinExistence type="predicted"/>
<evidence type="ECO:0000313" key="3">
    <source>
        <dbReference type="Proteomes" id="UP000320011"/>
    </source>
</evidence>
<dbReference type="InterPro" id="IPR025164">
    <property type="entry name" value="Toastrack_DUF4097"/>
</dbReference>
<organism evidence="2 3">
    <name type="scientific">Amycolatopsis rhizosphaerae</name>
    <dbReference type="NCBI Taxonomy" id="2053003"/>
    <lineage>
        <taxon>Bacteria</taxon>
        <taxon>Bacillati</taxon>
        <taxon>Actinomycetota</taxon>
        <taxon>Actinomycetes</taxon>
        <taxon>Pseudonocardiales</taxon>
        <taxon>Pseudonocardiaceae</taxon>
        <taxon>Amycolatopsis</taxon>
    </lineage>
</organism>
<dbReference type="Pfam" id="PF13349">
    <property type="entry name" value="DUF4097"/>
    <property type="match status" value="1"/>
</dbReference>
<name>A0A558CTQ4_9PSEU</name>
<gene>
    <name evidence="2" type="ORF">FNH05_13350</name>
</gene>
<dbReference type="EMBL" id="VJWX01000106">
    <property type="protein sequence ID" value="TVT52161.1"/>
    <property type="molecule type" value="Genomic_DNA"/>
</dbReference>
<evidence type="ECO:0000259" key="1">
    <source>
        <dbReference type="Pfam" id="PF13349"/>
    </source>
</evidence>
<dbReference type="RefSeq" id="WP_144587963.1">
    <property type="nucleotide sequence ID" value="NZ_VJWX01000106.1"/>
</dbReference>
<protein>
    <submittedName>
        <fullName evidence="2">DUF4097 family beta strand repeat protein</fullName>
    </submittedName>
</protein>
<dbReference type="Proteomes" id="UP000320011">
    <property type="component" value="Unassembled WGS sequence"/>
</dbReference>
<comment type="caution">
    <text evidence="2">The sequence shown here is derived from an EMBL/GenBank/DDBJ whole genome shotgun (WGS) entry which is preliminary data.</text>
</comment>
<reference evidence="2 3" key="1">
    <citation type="submission" date="2019-07" db="EMBL/GenBank/DDBJ databases">
        <authorList>
            <person name="Duangmal K."/>
            <person name="Teo W.F.A."/>
        </authorList>
    </citation>
    <scope>NUCLEOTIDE SEQUENCE [LARGE SCALE GENOMIC DNA]</scope>
    <source>
        <strain evidence="2 3">TBRC 6029</strain>
    </source>
</reference>
<evidence type="ECO:0000313" key="2">
    <source>
        <dbReference type="EMBL" id="TVT52161.1"/>
    </source>
</evidence>
<sequence length="282" mass="29061">MPIFDTPSPISVTIELGVGRVDIAASDRTDTMVEVRPADPSDESDVKTARQIRVEYTGGELLITGPKVGPFDFSRKTRSVVVSVELPAGSRLQAHTQVGDLSVTGRLGECRFKSGTGHVQLEDCGPLHLNTGAGHVTIGSVAGDADVSTGTGKVRIGRIDGNAVIKTSGGVTDVATVAGEAKIRSANGDIVIGHAGAGVDAKTSHGGIQVREAEGGSLNLKTALGDIEIGIAEGVAAWLDLSTGHGRMDNKLDQVSAEPGPSEQTVEVHAQTSFGDLTVRRA</sequence>
<reference evidence="2 3" key="2">
    <citation type="submission" date="2019-08" db="EMBL/GenBank/DDBJ databases">
        <title>Amycolatopsis acidicola sp. nov., isolated from peat swamp forest soil.</title>
        <authorList>
            <person name="Srisuk N."/>
        </authorList>
    </citation>
    <scope>NUCLEOTIDE SEQUENCE [LARGE SCALE GENOMIC DNA]</scope>
    <source>
        <strain evidence="2 3">TBRC 6029</strain>
    </source>
</reference>
<dbReference type="AlphaFoldDB" id="A0A558CTQ4"/>
<feature type="domain" description="DUF4097" evidence="1">
    <location>
        <begin position="19"/>
        <end position="279"/>
    </location>
</feature>
<accession>A0A558CTQ4</accession>
<keyword evidence="3" id="KW-1185">Reference proteome</keyword>